<feature type="chain" id="PRO_5046854567" evidence="2">
    <location>
        <begin position="21"/>
        <end position="219"/>
    </location>
</feature>
<keyword evidence="4" id="KW-1185">Reference proteome</keyword>
<evidence type="ECO:0000313" key="3">
    <source>
        <dbReference type="EMBL" id="KAK4494740.1"/>
    </source>
</evidence>
<protein>
    <submittedName>
        <fullName evidence="3">Uncharacterized protein</fullName>
    </submittedName>
</protein>
<comment type="caution">
    <text evidence="3">The sequence shown here is derived from an EMBL/GenBank/DDBJ whole genome shotgun (WGS) entry which is preliminary data.</text>
</comment>
<reference evidence="3 4" key="1">
    <citation type="journal article" date="2023" name="G3 (Bethesda)">
        <title>A chromosome-level genome assembly of Zasmidium syzygii isolated from banana leaves.</title>
        <authorList>
            <person name="van Westerhoven A.C."/>
            <person name="Mehrabi R."/>
            <person name="Talebi R."/>
            <person name="Steentjes M.B.F."/>
            <person name="Corcolon B."/>
            <person name="Chong P.A."/>
            <person name="Kema G.H.J."/>
            <person name="Seidl M.F."/>
        </authorList>
    </citation>
    <scope>NUCLEOTIDE SEQUENCE [LARGE SCALE GENOMIC DNA]</scope>
    <source>
        <strain evidence="3 4">P124</strain>
    </source>
</reference>
<keyword evidence="2" id="KW-0732">Signal</keyword>
<accession>A0ABR0E0F4</accession>
<evidence type="ECO:0000313" key="4">
    <source>
        <dbReference type="Proteomes" id="UP001305779"/>
    </source>
</evidence>
<evidence type="ECO:0000256" key="2">
    <source>
        <dbReference type="SAM" id="SignalP"/>
    </source>
</evidence>
<evidence type="ECO:0000256" key="1">
    <source>
        <dbReference type="SAM" id="Phobius"/>
    </source>
</evidence>
<proteinExistence type="predicted"/>
<feature type="signal peptide" evidence="2">
    <location>
        <begin position="1"/>
        <end position="20"/>
    </location>
</feature>
<sequence length="219" mass="23802">MATPWARTLAISCILPYILAAEAALNCRDITIPIHPNDVDAYILTGFIPFLAIGGFEFILALQPLPALLVEPVRFPTSDLFYLLPTSPRGAEGTLYYGDYDRAVAAQDYATRGTFPLGEIATVPLGQLPALGFTNSVLLLNGEHDQVFCTRIPTDPLVGYRGDCGTGEDSYTAQSKLLFPNAKTFSYANVAETGHGVDLHRTAQEAFRVAHDFLKDDGF</sequence>
<dbReference type="EMBL" id="JAXOVC010000013">
    <property type="protein sequence ID" value="KAK4494740.1"/>
    <property type="molecule type" value="Genomic_DNA"/>
</dbReference>
<organism evidence="3 4">
    <name type="scientific">Zasmidium cellare</name>
    <name type="common">Wine cellar mold</name>
    <name type="synonym">Racodium cellare</name>
    <dbReference type="NCBI Taxonomy" id="395010"/>
    <lineage>
        <taxon>Eukaryota</taxon>
        <taxon>Fungi</taxon>
        <taxon>Dikarya</taxon>
        <taxon>Ascomycota</taxon>
        <taxon>Pezizomycotina</taxon>
        <taxon>Dothideomycetes</taxon>
        <taxon>Dothideomycetidae</taxon>
        <taxon>Mycosphaerellales</taxon>
        <taxon>Mycosphaerellaceae</taxon>
        <taxon>Zasmidium</taxon>
    </lineage>
</organism>
<gene>
    <name evidence="3" type="ORF">PRZ48_014096</name>
</gene>
<feature type="transmembrane region" description="Helical" evidence="1">
    <location>
        <begin position="39"/>
        <end position="62"/>
    </location>
</feature>
<dbReference type="Proteomes" id="UP001305779">
    <property type="component" value="Unassembled WGS sequence"/>
</dbReference>
<name>A0ABR0E0F4_ZASCE</name>
<keyword evidence="1" id="KW-0812">Transmembrane</keyword>
<keyword evidence="1" id="KW-0472">Membrane</keyword>
<keyword evidence="1" id="KW-1133">Transmembrane helix</keyword>